<evidence type="ECO:0000256" key="6">
    <source>
        <dbReference type="ARBA" id="ARBA00022723"/>
    </source>
</evidence>
<dbReference type="PROSITE" id="PS50862">
    <property type="entry name" value="AA_TRNA_LIGASE_II"/>
    <property type="match status" value="1"/>
</dbReference>
<dbReference type="InterPro" id="IPR023509">
    <property type="entry name" value="DTD-like_sf"/>
</dbReference>
<keyword evidence="7" id="KW-0547">Nucleotide-binding</keyword>
<keyword evidence="4" id="KW-0820">tRNA-binding</keyword>
<evidence type="ECO:0000256" key="8">
    <source>
        <dbReference type="ARBA" id="ARBA00022833"/>
    </source>
</evidence>
<keyword evidence="9" id="KW-0067">ATP-binding</keyword>
<dbReference type="GO" id="GO:0006435">
    <property type="term" value="P:threonyl-tRNA aminoacylation"/>
    <property type="evidence" value="ECO:0007669"/>
    <property type="project" value="UniProtKB-UniRule"/>
</dbReference>
<dbReference type="EMBL" id="QMWP01000008">
    <property type="protein sequence ID" value="RLG71143.1"/>
    <property type="molecule type" value="Genomic_DNA"/>
</dbReference>
<evidence type="ECO:0000256" key="1">
    <source>
        <dbReference type="ARBA" id="ARBA00008226"/>
    </source>
</evidence>
<evidence type="ECO:0000256" key="11">
    <source>
        <dbReference type="ARBA" id="ARBA00022917"/>
    </source>
</evidence>
<keyword evidence="5 16" id="KW-0436">Ligase</keyword>
<proteinExistence type="inferred from homology"/>
<dbReference type="SUPFAM" id="SSF52954">
    <property type="entry name" value="Class II aaRS ABD-related"/>
    <property type="match status" value="1"/>
</dbReference>
<dbReference type="Gene3D" id="3.50.80.10">
    <property type="entry name" value="D-tyrosyl-tRNA(Tyr) deacylase"/>
    <property type="match status" value="1"/>
</dbReference>
<reference evidence="16 17" key="1">
    <citation type="submission" date="2018-06" db="EMBL/GenBank/DDBJ databases">
        <title>Extensive metabolic versatility and redundancy in microbially diverse, dynamic hydrothermal sediments.</title>
        <authorList>
            <person name="Dombrowski N."/>
            <person name="Teske A."/>
            <person name="Baker B.J."/>
        </authorList>
    </citation>
    <scope>NUCLEOTIDE SEQUENCE [LARGE SCALE GENOMIC DNA]</scope>
    <source>
        <strain evidence="16">B51_G17</strain>
    </source>
</reference>
<dbReference type="NCBIfam" id="TIGR00418">
    <property type="entry name" value="thrS"/>
    <property type="match status" value="1"/>
</dbReference>
<keyword evidence="8" id="KW-0862">Zinc</keyword>
<evidence type="ECO:0000256" key="2">
    <source>
        <dbReference type="ARBA" id="ARBA00013163"/>
    </source>
</evidence>
<name>A0A497JLC1_9ARCH</name>
<keyword evidence="6" id="KW-0479">Metal-binding</keyword>
<keyword evidence="10" id="KW-0694">RNA-binding</keyword>
<dbReference type="Pfam" id="PF03129">
    <property type="entry name" value="HGTP_anticodon"/>
    <property type="match status" value="1"/>
</dbReference>
<accession>A0A497JLC1</accession>
<dbReference type="GO" id="GO:0004829">
    <property type="term" value="F:threonine-tRNA ligase activity"/>
    <property type="evidence" value="ECO:0007669"/>
    <property type="project" value="UniProtKB-UniRule"/>
</dbReference>
<dbReference type="GO" id="GO:0008270">
    <property type="term" value="F:zinc ion binding"/>
    <property type="evidence" value="ECO:0007669"/>
    <property type="project" value="InterPro"/>
</dbReference>
<dbReference type="GO" id="GO:0000049">
    <property type="term" value="F:tRNA binding"/>
    <property type="evidence" value="ECO:0007669"/>
    <property type="project" value="UniProtKB-KW"/>
</dbReference>
<dbReference type="PANTHER" id="PTHR11451:SF44">
    <property type="entry name" value="THREONINE--TRNA LIGASE, CHLOROPLASTIC_MITOCHONDRIAL 2"/>
    <property type="match status" value="1"/>
</dbReference>
<dbReference type="PRINTS" id="PR01047">
    <property type="entry name" value="TRNASYNTHTHR"/>
</dbReference>
<feature type="domain" description="Aminoacyl-transfer RNA synthetases class-II family profile" evidence="15">
    <location>
        <begin position="207"/>
        <end position="504"/>
    </location>
</feature>
<keyword evidence="11" id="KW-0648">Protein biosynthesis</keyword>
<evidence type="ECO:0000256" key="9">
    <source>
        <dbReference type="ARBA" id="ARBA00022840"/>
    </source>
</evidence>
<dbReference type="InterPro" id="IPR004154">
    <property type="entry name" value="Anticodon-bd"/>
</dbReference>
<dbReference type="AlphaFoldDB" id="A0A497JLC1"/>
<evidence type="ECO:0000256" key="3">
    <source>
        <dbReference type="ARBA" id="ARBA00022490"/>
    </source>
</evidence>
<comment type="caution">
    <text evidence="16">The sequence shown here is derived from an EMBL/GenBank/DDBJ whole genome shotgun (WGS) entry which is preliminary data.</text>
</comment>
<dbReference type="CDD" id="cd00860">
    <property type="entry name" value="ThrRS_anticodon"/>
    <property type="match status" value="1"/>
</dbReference>
<evidence type="ECO:0000313" key="17">
    <source>
        <dbReference type="Proteomes" id="UP000278031"/>
    </source>
</evidence>
<dbReference type="Gene3D" id="3.30.930.10">
    <property type="entry name" value="Bira Bifunctional Protein, Domain 2"/>
    <property type="match status" value="1"/>
</dbReference>
<dbReference type="Proteomes" id="UP000278031">
    <property type="component" value="Unassembled WGS sequence"/>
</dbReference>
<evidence type="ECO:0000256" key="14">
    <source>
        <dbReference type="NCBIfam" id="TIGR00418"/>
    </source>
</evidence>
<comment type="similarity">
    <text evidence="1">Belongs to the class-II aminoacyl-tRNA synthetase family.</text>
</comment>
<evidence type="ECO:0000256" key="13">
    <source>
        <dbReference type="ARBA" id="ARBA00049515"/>
    </source>
</evidence>
<organism evidence="16 17">
    <name type="scientific">Candidatus Iainarchaeum sp</name>
    <dbReference type="NCBI Taxonomy" id="3101447"/>
    <lineage>
        <taxon>Archaea</taxon>
        <taxon>Candidatus Iainarchaeota</taxon>
        <taxon>Candidatus Iainarchaeia</taxon>
        <taxon>Candidatus Iainarchaeales</taxon>
        <taxon>Candidatus Iainarchaeaceae</taxon>
        <taxon>Candidatus Iainarchaeum</taxon>
    </lineage>
</organism>
<dbReference type="InterPro" id="IPR006195">
    <property type="entry name" value="aa-tRNA-synth_II"/>
</dbReference>
<dbReference type="Pfam" id="PF00587">
    <property type="entry name" value="tRNA-synt_2b"/>
    <property type="match status" value="1"/>
</dbReference>
<evidence type="ECO:0000256" key="5">
    <source>
        <dbReference type="ARBA" id="ARBA00022598"/>
    </source>
</evidence>
<dbReference type="PANTHER" id="PTHR11451">
    <property type="entry name" value="THREONINE-TRNA LIGASE"/>
    <property type="match status" value="1"/>
</dbReference>
<keyword evidence="3" id="KW-0963">Cytoplasm</keyword>
<evidence type="ECO:0000256" key="12">
    <source>
        <dbReference type="ARBA" id="ARBA00023146"/>
    </source>
</evidence>
<gene>
    <name evidence="16" type="ORF">DRO04_00450</name>
</gene>
<dbReference type="Gene3D" id="3.40.50.800">
    <property type="entry name" value="Anticodon-binding domain"/>
    <property type="match status" value="1"/>
</dbReference>
<dbReference type="InterPro" id="IPR015011">
    <property type="entry name" value="Threonyl-tRNA_syn_edit_dom_arc"/>
</dbReference>
<dbReference type="GO" id="GO:0005737">
    <property type="term" value="C:cytoplasm"/>
    <property type="evidence" value="ECO:0007669"/>
    <property type="project" value="UniProtKB-UniRule"/>
</dbReference>
<evidence type="ECO:0000256" key="7">
    <source>
        <dbReference type="ARBA" id="ARBA00022741"/>
    </source>
</evidence>
<dbReference type="InterPro" id="IPR002314">
    <property type="entry name" value="aa-tRNA-synt_IIb"/>
</dbReference>
<dbReference type="FunFam" id="3.30.930.10:FF:000076">
    <property type="entry name" value="Threonine--tRNA ligase"/>
    <property type="match status" value="1"/>
</dbReference>
<dbReference type="SUPFAM" id="SSF55681">
    <property type="entry name" value="Class II aaRS and biotin synthetases"/>
    <property type="match status" value="1"/>
</dbReference>
<keyword evidence="12" id="KW-0030">Aminoacyl-tRNA synthetase</keyword>
<dbReference type="InterPro" id="IPR002320">
    <property type="entry name" value="Thr-tRNA-ligase_IIa"/>
</dbReference>
<evidence type="ECO:0000259" key="15">
    <source>
        <dbReference type="PROSITE" id="PS50862"/>
    </source>
</evidence>
<dbReference type="InterPro" id="IPR045864">
    <property type="entry name" value="aa-tRNA-synth_II/BPL/LPL"/>
</dbReference>
<feature type="non-terminal residue" evidence="16">
    <location>
        <position position="581"/>
    </location>
</feature>
<dbReference type="GO" id="GO:0005524">
    <property type="term" value="F:ATP binding"/>
    <property type="evidence" value="ECO:0007669"/>
    <property type="project" value="UniProtKB-KW"/>
</dbReference>
<dbReference type="FunFam" id="3.40.50.800:FF:000001">
    <property type="entry name" value="Threonine--tRNA ligase"/>
    <property type="match status" value="1"/>
</dbReference>
<evidence type="ECO:0000256" key="4">
    <source>
        <dbReference type="ARBA" id="ARBA00022555"/>
    </source>
</evidence>
<protein>
    <recommendedName>
        <fullName evidence="2 14">Threonine--tRNA ligase</fullName>
        <ecNumber evidence="2 14">6.1.1.3</ecNumber>
    </recommendedName>
</protein>
<dbReference type="NCBIfam" id="NF003068">
    <property type="entry name" value="PRK03991.1"/>
    <property type="match status" value="1"/>
</dbReference>
<sequence>MANILLIHSNELEYWLHKKTKFAEEVAENKKHAALKPCLVCFIALQQEDAQNIEGTAASLCDEILRVSNELNEKNVAIYPYVHLLFGKKPCDANSALTILKLLEEKLKKHVNVLRVPFGFYKEFKLHCKGHPLSELSREVIAKATTQALEKEKELASEWYIIQPDGTLHRIKFENEKLVGFDFSKHKNLESFAKYEMKKSRKAEKQPMHVRLMKQLELADYEEGSDPGNLRYPPNGKLIKNLLASLLRQKLASYGAYEIESPEIFDVKHPALKHYLERFPARQYIVNSPNKILFMRFAACFGQFLMLSNLNLSYKHLPLRIYELAKYCYRVEQRGELSGLRRLRAFTMPDCHAFCADLQQAKEELLHRFKLCKDLQKNIGVNAEHLELAVRVVKSFWDEHKELVLELVKEWGKPALLEIWPEQFFYFVLKYEFNFVDSLQKAAALTTDQIDVENAKRYGIKFTDKDNMQKYPIILHCSPSGALERVMYALIEQAHMQSKNPMLPLWLTPVQVRLCPINEGFVPHCEKIAQELAKNHIRVDIDDRNETINKKIRDAEHEWIPFVVVIGKKEAESNTLAVRFR</sequence>
<dbReference type="InterPro" id="IPR036621">
    <property type="entry name" value="Anticodon-bd_dom_sf"/>
</dbReference>
<dbReference type="EC" id="6.1.1.3" evidence="2 14"/>
<evidence type="ECO:0000313" key="16">
    <source>
        <dbReference type="EMBL" id="RLG71143.1"/>
    </source>
</evidence>
<comment type="catalytic activity">
    <reaction evidence="13">
        <text>tRNA(Thr) + L-threonine + ATP = L-threonyl-tRNA(Thr) + AMP + diphosphate + H(+)</text>
        <dbReference type="Rhea" id="RHEA:24624"/>
        <dbReference type="Rhea" id="RHEA-COMP:9670"/>
        <dbReference type="Rhea" id="RHEA-COMP:9704"/>
        <dbReference type="ChEBI" id="CHEBI:15378"/>
        <dbReference type="ChEBI" id="CHEBI:30616"/>
        <dbReference type="ChEBI" id="CHEBI:33019"/>
        <dbReference type="ChEBI" id="CHEBI:57926"/>
        <dbReference type="ChEBI" id="CHEBI:78442"/>
        <dbReference type="ChEBI" id="CHEBI:78534"/>
        <dbReference type="ChEBI" id="CHEBI:456215"/>
        <dbReference type="EC" id="6.1.1.3"/>
    </reaction>
</comment>
<dbReference type="Pfam" id="PF08915">
    <property type="entry name" value="tRNA-Thr_ED"/>
    <property type="match status" value="1"/>
</dbReference>
<dbReference type="InterPro" id="IPR047246">
    <property type="entry name" value="ThrRS_anticodon"/>
</dbReference>
<evidence type="ECO:0000256" key="10">
    <source>
        <dbReference type="ARBA" id="ARBA00022884"/>
    </source>
</evidence>